<organism evidence="3 4">
    <name type="scientific">Coemansia brasiliensis</name>
    <dbReference type="NCBI Taxonomy" id="2650707"/>
    <lineage>
        <taxon>Eukaryota</taxon>
        <taxon>Fungi</taxon>
        <taxon>Fungi incertae sedis</taxon>
        <taxon>Zoopagomycota</taxon>
        <taxon>Kickxellomycotina</taxon>
        <taxon>Kickxellomycetes</taxon>
        <taxon>Kickxellales</taxon>
        <taxon>Kickxellaceae</taxon>
        <taxon>Coemansia</taxon>
    </lineage>
</organism>
<dbReference type="GO" id="GO:0019905">
    <property type="term" value="F:syntaxin binding"/>
    <property type="evidence" value="ECO:0007669"/>
    <property type="project" value="TreeGrafter"/>
</dbReference>
<dbReference type="Pfam" id="PF08596">
    <property type="entry name" value="Lgl_C"/>
    <property type="match status" value="1"/>
</dbReference>
<dbReference type="InterPro" id="IPR015943">
    <property type="entry name" value="WD40/YVTN_repeat-like_dom_sf"/>
</dbReference>
<dbReference type="GO" id="GO:0006893">
    <property type="term" value="P:Golgi to plasma membrane transport"/>
    <property type="evidence" value="ECO:0007669"/>
    <property type="project" value="TreeGrafter"/>
</dbReference>
<comment type="caution">
    <text evidence="3">The sequence shown here is derived from an EMBL/GenBank/DDBJ whole genome shotgun (WGS) entry which is preliminary data.</text>
</comment>
<dbReference type="Gene3D" id="2.130.10.10">
    <property type="entry name" value="YVTN repeat-like/Quinoprotein amine dehydrogenase"/>
    <property type="match status" value="1"/>
</dbReference>
<evidence type="ECO:0000313" key="3">
    <source>
        <dbReference type="EMBL" id="KAJ2851247.1"/>
    </source>
</evidence>
<reference evidence="3" key="1">
    <citation type="submission" date="2022-07" db="EMBL/GenBank/DDBJ databases">
        <title>Phylogenomic reconstructions and comparative analyses of Kickxellomycotina fungi.</title>
        <authorList>
            <person name="Reynolds N.K."/>
            <person name="Stajich J.E."/>
            <person name="Barry K."/>
            <person name="Grigoriev I.V."/>
            <person name="Crous P."/>
            <person name="Smith M.E."/>
        </authorList>
    </citation>
    <scope>NUCLEOTIDE SEQUENCE</scope>
    <source>
        <strain evidence="3">NRRL 1566</strain>
    </source>
</reference>
<dbReference type="GO" id="GO:0005886">
    <property type="term" value="C:plasma membrane"/>
    <property type="evidence" value="ECO:0007669"/>
    <property type="project" value="TreeGrafter"/>
</dbReference>
<dbReference type="GO" id="GO:0005737">
    <property type="term" value="C:cytoplasm"/>
    <property type="evidence" value="ECO:0007669"/>
    <property type="project" value="TreeGrafter"/>
</dbReference>
<dbReference type="SUPFAM" id="SSF50978">
    <property type="entry name" value="WD40 repeat-like"/>
    <property type="match status" value="2"/>
</dbReference>
<feature type="compositionally biased region" description="Low complexity" evidence="1">
    <location>
        <begin position="529"/>
        <end position="546"/>
    </location>
</feature>
<proteinExistence type="predicted"/>
<dbReference type="GO" id="GO:0045159">
    <property type="term" value="F:myosin II binding"/>
    <property type="evidence" value="ECO:0007669"/>
    <property type="project" value="TreeGrafter"/>
</dbReference>
<accession>A0A9W8LZ80</accession>
<dbReference type="PANTHER" id="PTHR10241:SF25">
    <property type="entry name" value="TOMOSYN, ISOFORM C"/>
    <property type="match status" value="1"/>
</dbReference>
<dbReference type="Proteomes" id="UP001139887">
    <property type="component" value="Unassembled WGS sequence"/>
</dbReference>
<evidence type="ECO:0000256" key="1">
    <source>
        <dbReference type="SAM" id="MobiDB-lite"/>
    </source>
</evidence>
<dbReference type="OrthoDB" id="19944at2759"/>
<dbReference type="InterPro" id="IPR036322">
    <property type="entry name" value="WD40_repeat_dom_sf"/>
</dbReference>
<dbReference type="GO" id="GO:0006887">
    <property type="term" value="P:exocytosis"/>
    <property type="evidence" value="ECO:0007669"/>
    <property type="project" value="TreeGrafter"/>
</dbReference>
<name>A0A9W8LZ80_9FUNG</name>
<evidence type="ECO:0000259" key="2">
    <source>
        <dbReference type="Pfam" id="PF08596"/>
    </source>
</evidence>
<sequence length="1084" mass="117168">MPNLRIIEDLQVDPVTNATATAFDPIQKVLAVGYSNGSIRLFFAQKYTASTPLQTNGTSAITHVRFITGHAALVCIDYAGVLRVFDLDTLGFCFDYQVPMAPTCISSFAGTSWVLVGTEGGRVYFVDCVNGYKSDYSIGCLAKPVSPVAAVETHPLETEKILIAYVNGTTVVCDLGKASISERAMTLGKYTYESPLELMAKTSGVWILDAGWSPTGDKIAVSYSNGVIAVFESNGGSTKPIVVRTIQCPDIQSPENIQEAAANMPSKLSCLGTIRWCLHGQTDRSFLVVTSGSTAKLQSYIHILSTNGKNVDIKCSQNIVLEDSIELPASLLSISTITSSSPWRNGNDGVVELTALVGQRAFVQKLFISPDLHIHSGNLPGELKWSIVPAVQQFAVEGTLSTVLNRALLCSATAGSTVPASSNGALSQLYCCIDDASTLSFWCTVDQRLCHCDDVSLNLDSLFRMVGTEGQITSVHLCALSGLLAIGTDSGETFLCLLTTDRWESLAQQYTPITQLHKLALQYYSMRPRQPQRPTTTQSTRPHSTQVDSADQQHLGLQRHRSASLHDGGVFKRKSKRLSSSFGTLFRRGSSASGHLRENSKHKADATNAVLSRDTNIDAMAWKQQLNKLALEMTPMVYGLQFDPRQQQLISGNTLPTDADKSYLSMDISEQKNDSLQLFIRPFMLARFVYCPVVKVVTSEHGLVAIAYSNGTLVVVDAIGQKVVLADNINLSPKANSASVSDLFGAANESPVVITTMVFAAIGSGSQMSLLVGTSCGHIYQYADFEKPPILVATAPESPIIYLTLEPADGTANSQLLVVGTVGSITLHQFHSTGPVATFQPSDSKAQILSMRVVHLPSGWHGIAAIIRNNGLAMVSLPDLTEKVGLKLPSSVERLLHAADACIGAGGQIQVLGPGGRLAQLHVTDAVAELTESSSMQQEYYDNSLKPPPQPVRKGITSWLLGKATDPTADIDAFLGSHHRDLLAQGGTKPGARLHNNMLQLETEDPPALSKRSRQDSKLGEIDKSLDMGEIAETQELLERRGQQLEEVSQAMDQLSLQSEGFLKKIRAYNAEQEKKSKRRFGLF</sequence>
<keyword evidence="4" id="KW-1185">Reference proteome</keyword>
<feature type="region of interest" description="Disordered" evidence="1">
    <location>
        <begin position="529"/>
        <end position="550"/>
    </location>
</feature>
<dbReference type="InterPro" id="IPR013905">
    <property type="entry name" value="Lgl_C_dom"/>
</dbReference>
<evidence type="ECO:0000313" key="4">
    <source>
        <dbReference type="Proteomes" id="UP001139887"/>
    </source>
</evidence>
<feature type="domain" description="Lethal giant larvae (Lgl)-like C-terminal" evidence="2">
    <location>
        <begin position="666"/>
        <end position="782"/>
    </location>
</feature>
<dbReference type="AlphaFoldDB" id="A0A9W8LZ80"/>
<dbReference type="GO" id="GO:0005096">
    <property type="term" value="F:GTPase activator activity"/>
    <property type="evidence" value="ECO:0007669"/>
    <property type="project" value="TreeGrafter"/>
</dbReference>
<gene>
    <name evidence="3" type="primary">SRO7</name>
    <name evidence="3" type="ORF">IWW36_001268</name>
</gene>
<protein>
    <submittedName>
        <fullName evidence="3">Lethal(2) giant larvae sro7</fullName>
    </submittedName>
</protein>
<dbReference type="PANTHER" id="PTHR10241">
    <property type="entry name" value="LETHAL 2 GIANT LARVAE PROTEIN"/>
    <property type="match status" value="1"/>
</dbReference>
<dbReference type="EMBL" id="JANBUW010000015">
    <property type="protein sequence ID" value="KAJ2851247.1"/>
    <property type="molecule type" value="Genomic_DNA"/>
</dbReference>